<feature type="transmembrane region" description="Helical" evidence="7">
    <location>
        <begin position="298"/>
        <end position="315"/>
    </location>
</feature>
<accession>A0ABT4UH74</accession>
<feature type="transmembrane region" description="Helical" evidence="7">
    <location>
        <begin position="381"/>
        <end position="404"/>
    </location>
</feature>
<dbReference type="InterPro" id="IPR010290">
    <property type="entry name" value="TM_effector"/>
</dbReference>
<evidence type="ECO:0000313" key="9">
    <source>
        <dbReference type="EMBL" id="MDA3613543.1"/>
    </source>
</evidence>
<feature type="transmembrane region" description="Helical" evidence="7">
    <location>
        <begin position="50"/>
        <end position="71"/>
    </location>
</feature>
<dbReference type="Gene3D" id="1.20.1250.20">
    <property type="entry name" value="MFS general substrate transporter like domains"/>
    <property type="match status" value="1"/>
</dbReference>
<dbReference type="Pfam" id="PF05977">
    <property type="entry name" value="MFS_3"/>
    <property type="match status" value="1"/>
</dbReference>
<evidence type="ECO:0000256" key="2">
    <source>
        <dbReference type="ARBA" id="ARBA00022448"/>
    </source>
</evidence>
<dbReference type="InterPro" id="IPR020846">
    <property type="entry name" value="MFS_dom"/>
</dbReference>
<sequence length="414" mass="45750">MSSLAEPEIPKPFQIKEYKLLIIARALFVVAMQMGVFSMAWYIYELTHDKLSIGLLGLSEIIPTIAMSLFAGHIVDKSDKRTLMLKVLCMYLLTNILLGVFSSQYIKGHLSVIVIQICIYLVYFCTGIFRSFVGPSMNSMIAQLVPRVILPKAITYSSTANQVAAVTGPVIAGMLIAWHGIEFTFFVTTAFITGVIVCIYQIPRLQPSNTNANKNVLESVREGLRFVFKTKELLGAMSLDMFAVFFGGAVAMLPVFAKDILHINAAEMGWLRAAQSIGAIISLATLSRFPLKTNQGSTMLKSVFMFGICIIIFAISKNYWLSFAVLFLSGIFDAISVVVRQTILQLYVPDEMRGRVSSVSSMFINSSNELGEFESGVAARAFGTVPSVIFGGSMTMLIVLFTWFKVPKLKNLKY</sequence>
<gene>
    <name evidence="9" type="ORF">O3P16_01885</name>
</gene>
<feature type="transmembrane region" description="Helical" evidence="7">
    <location>
        <begin position="83"/>
        <end position="106"/>
    </location>
</feature>
<keyword evidence="10" id="KW-1185">Reference proteome</keyword>
<feature type="domain" description="Major facilitator superfamily (MFS) profile" evidence="8">
    <location>
        <begin position="1"/>
        <end position="410"/>
    </location>
</feature>
<dbReference type="PANTHER" id="PTHR23513">
    <property type="entry name" value="INTEGRAL MEMBRANE EFFLUX PROTEIN-RELATED"/>
    <property type="match status" value="1"/>
</dbReference>
<evidence type="ECO:0000256" key="7">
    <source>
        <dbReference type="SAM" id="Phobius"/>
    </source>
</evidence>
<feature type="transmembrane region" description="Helical" evidence="7">
    <location>
        <begin position="183"/>
        <end position="202"/>
    </location>
</feature>
<keyword evidence="4 7" id="KW-0812">Transmembrane</keyword>
<feature type="transmembrane region" description="Helical" evidence="7">
    <location>
        <begin position="20"/>
        <end position="44"/>
    </location>
</feature>
<reference evidence="9 10" key="1">
    <citation type="submission" date="2022-12" db="EMBL/GenBank/DDBJ databases">
        <title>Chitinophagaceae gen. sp. nov., a new member of the family Chitinophagaceae, isolated from soil in a chemical factory.</title>
        <authorList>
            <person name="Ke Z."/>
        </authorList>
    </citation>
    <scope>NUCLEOTIDE SEQUENCE [LARGE SCALE GENOMIC DNA]</scope>
    <source>
        <strain evidence="9 10">LY-5</strain>
    </source>
</reference>
<evidence type="ECO:0000259" key="8">
    <source>
        <dbReference type="PROSITE" id="PS50850"/>
    </source>
</evidence>
<dbReference type="PANTHER" id="PTHR23513:SF9">
    <property type="entry name" value="ENTEROBACTIN EXPORTER ENTS"/>
    <property type="match status" value="1"/>
</dbReference>
<dbReference type="PROSITE" id="PS50850">
    <property type="entry name" value="MFS"/>
    <property type="match status" value="1"/>
</dbReference>
<feature type="transmembrane region" description="Helical" evidence="7">
    <location>
        <begin position="233"/>
        <end position="257"/>
    </location>
</feature>
<feature type="transmembrane region" description="Helical" evidence="7">
    <location>
        <begin position="154"/>
        <end position="177"/>
    </location>
</feature>
<evidence type="ECO:0000256" key="5">
    <source>
        <dbReference type="ARBA" id="ARBA00022989"/>
    </source>
</evidence>
<comment type="subcellular location">
    <subcellularLocation>
        <location evidence="1">Cell membrane</location>
        <topology evidence="1">Multi-pass membrane protein</topology>
    </subcellularLocation>
</comment>
<dbReference type="RefSeq" id="WP_407029873.1">
    <property type="nucleotide sequence ID" value="NZ_JAQGEF010000002.1"/>
</dbReference>
<dbReference type="SUPFAM" id="SSF103473">
    <property type="entry name" value="MFS general substrate transporter"/>
    <property type="match status" value="1"/>
</dbReference>
<keyword evidence="5 7" id="KW-1133">Transmembrane helix</keyword>
<evidence type="ECO:0000313" key="10">
    <source>
        <dbReference type="Proteomes" id="UP001210231"/>
    </source>
</evidence>
<keyword evidence="3" id="KW-1003">Cell membrane</keyword>
<organism evidence="9 10">
    <name type="scientific">Polluticaenibacter yanchengensis</name>
    <dbReference type="NCBI Taxonomy" id="3014562"/>
    <lineage>
        <taxon>Bacteria</taxon>
        <taxon>Pseudomonadati</taxon>
        <taxon>Bacteroidota</taxon>
        <taxon>Chitinophagia</taxon>
        <taxon>Chitinophagales</taxon>
        <taxon>Chitinophagaceae</taxon>
        <taxon>Polluticaenibacter</taxon>
    </lineage>
</organism>
<dbReference type="EMBL" id="JAQGEF010000002">
    <property type="protein sequence ID" value="MDA3613543.1"/>
    <property type="molecule type" value="Genomic_DNA"/>
</dbReference>
<proteinExistence type="predicted"/>
<feature type="transmembrane region" description="Helical" evidence="7">
    <location>
        <begin position="269"/>
        <end position="286"/>
    </location>
</feature>
<keyword evidence="6 7" id="KW-0472">Membrane</keyword>
<evidence type="ECO:0000256" key="1">
    <source>
        <dbReference type="ARBA" id="ARBA00004651"/>
    </source>
</evidence>
<evidence type="ECO:0000256" key="4">
    <source>
        <dbReference type="ARBA" id="ARBA00022692"/>
    </source>
</evidence>
<dbReference type="InterPro" id="IPR036259">
    <property type="entry name" value="MFS_trans_sf"/>
</dbReference>
<evidence type="ECO:0000256" key="6">
    <source>
        <dbReference type="ARBA" id="ARBA00023136"/>
    </source>
</evidence>
<dbReference type="Proteomes" id="UP001210231">
    <property type="component" value="Unassembled WGS sequence"/>
</dbReference>
<dbReference type="CDD" id="cd06173">
    <property type="entry name" value="MFS_MefA_like"/>
    <property type="match status" value="1"/>
</dbReference>
<keyword evidence="2" id="KW-0813">Transport</keyword>
<feature type="transmembrane region" description="Helical" evidence="7">
    <location>
        <begin position="112"/>
        <end position="133"/>
    </location>
</feature>
<comment type="caution">
    <text evidence="9">The sequence shown here is derived from an EMBL/GenBank/DDBJ whole genome shotgun (WGS) entry which is preliminary data.</text>
</comment>
<name>A0ABT4UH74_9BACT</name>
<protein>
    <submittedName>
        <fullName evidence="9">MFS transporter</fullName>
    </submittedName>
</protein>
<evidence type="ECO:0000256" key="3">
    <source>
        <dbReference type="ARBA" id="ARBA00022475"/>
    </source>
</evidence>